<evidence type="ECO:0000313" key="7">
    <source>
        <dbReference type="Proteomes" id="UP001500037"/>
    </source>
</evidence>
<gene>
    <name evidence="6" type="ORF">GCM10009665_54990</name>
</gene>
<keyword evidence="5" id="KW-0732">Signal</keyword>
<evidence type="ECO:0000256" key="5">
    <source>
        <dbReference type="SAM" id="SignalP"/>
    </source>
</evidence>
<keyword evidence="7" id="KW-1185">Reference proteome</keyword>
<keyword evidence="3" id="KW-0443">Lipid metabolism</keyword>
<feature type="region of interest" description="Disordered" evidence="4">
    <location>
        <begin position="29"/>
        <end position="62"/>
    </location>
</feature>
<dbReference type="InterPro" id="IPR029058">
    <property type="entry name" value="AB_hydrolase_fold"/>
</dbReference>
<evidence type="ECO:0000256" key="1">
    <source>
        <dbReference type="ARBA" id="ARBA00022801"/>
    </source>
</evidence>
<dbReference type="PANTHER" id="PTHR10272">
    <property type="entry name" value="PLATELET-ACTIVATING FACTOR ACETYLHYDROLASE"/>
    <property type="match status" value="1"/>
</dbReference>
<evidence type="ECO:0000256" key="4">
    <source>
        <dbReference type="SAM" id="MobiDB-lite"/>
    </source>
</evidence>
<reference evidence="6 7" key="1">
    <citation type="journal article" date="2019" name="Int. J. Syst. Evol. Microbiol.">
        <title>The Global Catalogue of Microorganisms (GCM) 10K type strain sequencing project: providing services to taxonomists for standard genome sequencing and annotation.</title>
        <authorList>
            <consortium name="The Broad Institute Genomics Platform"/>
            <consortium name="The Broad Institute Genome Sequencing Center for Infectious Disease"/>
            <person name="Wu L."/>
            <person name="Ma J."/>
        </authorList>
    </citation>
    <scope>NUCLEOTIDE SEQUENCE [LARGE SCALE GENOMIC DNA]</scope>
    <source>
        <strain evidence="6 7">JCM 13004</strain>
    </source>
</reference>
<dbReference type="SUPFAM" id="SSF53474">
    <property type="entry name" value="alpha/beta-Hydrolases"/>
    <property type="match status" value="1"/>
</dbReference>
<proteinExistence type="predicted"/>
<evidence type="ECO:0000313" key="6">
    <source>
        <dbReference type="EMBL" id="GAA1257673.1"/>
    </source>
</evidence>
<evidence type="ECO:0008006" key="8">
    <source>
        <dbReference type="Google" id="ProtNLM"/>
    </source>
</evidence>
<dbReference type="Pfam" id="PF03403">
    <property type="entry name" value="PAF-AH_p_II"/>
    <property type="match status" value="1"/>
</dbReference>
<evidence type="ECO:0000256" key="2">
    <source>
        <dbReference type="ARBA" id="ARBA00022963"/>
    </source>
</evidence>
<dbReference type="Gene3D" id="3.40.50.1820">
    <property type="entry name" value="alpha/beta hydrolase"/>
    <property type="match status" value="1"/>
</dbReference>
<feature type="signal peptide" evidence="5">
    <location>
        <begin position="1"/>
        <end position="28"/>
    </location>
</feature>
<dbReference type="RefSeq" id="WP_344444699.1">
    <property type="nucleotide sequence ID" value="NZ_BAAALF010000125.1"/>
</dbReference>
<comment type="caution">
    <text evidence="6">The sequence shown here is derived from an EMBL/GenBank/DDBJ whole genome shotgun (WGS) entry which is preliminary data.</text>
</comment>
<name>A0ABN1WQW7_9ACTN</name>
<accession>A0ABN1WQW7</accession>
<sequence>MTPKLLLNTAIALTLTLAPTAAASAAAAAPTSGPATSGPATSGQAVTGQAAATTGAPPGTAKARLTLPAPTGRYQQLGTLSLHLVDTSRPDPWVSTVAHRELMASVVYPATDTAAHPLAPQFSAGVAAALDSDVGPRYEIPPGTVDWAATLTHAHQGAPADLSGGPHPVVLYSPGAGDPRGWDTTLVEDLASRGYVVVTVDHTYESSAVQFPDGSVRRTVLTPDVVQKAIQDGTISTLLQKVMDVREADIRFVLDQLTTPGVLPPALARAADTHTIGMFGHSAGGFTAGTTMHDDPRIRAGINMDGPLGNNLDDGGPNLAPVAVDGLHRPFLLMGSQASDHHTFRSWEAFWDNTPGWKRDLHLRGAKHGSFTDAEVFVPQIARQTPLPASAVYDDIGWSDPQDTLATEQRYIAGFFDQWLKQSDTGLFDRPATGPASFIP</sequence>
<feature type="chain" id="PRO_5046571271" description="Platelet-activating factor acetylhydrolase" evidence="5">
    <location>
        <begin position="29"/>
        <end position="440"/>
    </location>
</feature>
<keyword evidence="2" id="KW-0442">Lipid degradation</keyword>
<dbReference type="EMBL" id="BAAALF010000125">
    <property type="protein sequence ID" value="GAA1257673.1"/>
    <property type="molecule type" value="Genomic_DNA"/>
</dbReference>
<keyword evidence="1" id="KW-0378">Hydrolase</keyword>
<dbReference type="PANTHER" id="PTHR10272:SF0">
    <property type="entry name" value="PLATELET-ACTIVATING FACTOR ACETYLHYDROLASE"/>
    <property type="match status" value="1"/>
</dbReference>
<evidence type="ECO:0000256" key="3">
    <source>
        <dbReference type="ARBA" id="ARBA00023098"/>
    </source>
</evidence>
<protein>
    <recommendedName>
        <fullName evidence="8">Platelet-activating factor acetylhydrolase</fullName>
    </recommendedName>
</protein>
<organism evidence="6 7">
    <name type="scientific">Kitasatospora nipponensis</name>
    <dbReference type="NCBI Taxonomy" id="258049"/>
    <lineage>
        <taxon>Bacteria</taxon>
        <taxon>Bacillati</taxon>
        <taxon>Actinomycetota</taxon>
        <taxon>Actinomycetes</taxon>
        <taxon>Kitasatosporales</taxon>
        <taxon>Streptomycetaceae</taxon>
        <taxon>Kitasatospora</taxon>
    </lineage>
</organism>
<dbReference type="Proteomes" id="UP001500037">
    <property type="component" value="Unassembled WGS sequence"/>
</dbReference>